<evidence type="ECO:0000256" key="2">
    <source>
        <dbReference type="ARBA" id="ARBA00022475"/>
    </source>
</evidence>
<dbReference type="Pfam" id="PF01810">
    <property type="entry name" value="LysE"/>
    <property type="match status" value="1"/>
</dbReference>
<keyword evidence="2" id="KW-1003">Cell membrane</keyword>
<dbReference type="GeneID" id="84233425"/>
<sequence length="218" mass="23420">MIIIIELIQAFVLGFTVGISAALIPGPMMFATISISLREGRRTGLMVFIGHALVESALFLLIFAGAASFLGESAMAYISVTGGLIMILFGLVLIKSARKVSTIDISTLSNKQELASNPVSAGLITSALNPSLVIWWLTAGSAILLQEYLIGIMAVIAFILGHWIADLGFLIAVSTSSSRGKELFSEKTHERILYFCGAFMAVFGLWFLANYNNMSAFV</sequence>
<evidence type="ECO:0000256" key="5">
    <source>
        <dbReference type="ARBA" id="ARBA00023136"/>
    </source>
</evidence>
<name>A0AA51YLQ1_9EURY</name>
<feature type="transmembrane region" description="Helical" evidence="6">
    <location>
        <begin position="114"/>
        <end position="136"/>
    </location>
</feature>
<comment type="subcellular location">
    <subcellularLocation>
        <location evidence="1">Cell membrane</location>
        <topology evidence="1">Multi-pass membrane protein</topology>
    </subcellularLocation>
</comment>
<dbReference type="AlphaFoldDB" id="A0AA51YLQ1"/>
<keyword evidence="5 6" id="KW-0472">Membrane</keyword>
<evidence type="ECO:0000256" key="6">
    <source>
        <dbReference type="SAM" id="Phobius"/>
    </source>
</evidence>
<evidence type="ECO:0000256" key="1">
    <source>
        <dbReference type="ARBA" id="ARBA00004651"/>
    </source>
</evidence>
<dbReference type="Proteomes" id="UP001182908">
    <property type="component" value="Chromosome"/>
</dbReference>
<reference evidence="7 8" key="1">
    <citation type="submission" date="2023-08" db="EMBL/GenBank/DDBJ databases">
        <title>Methanolobus mangrovi sp. nov. and Methanolobus sediminis sp. nov, two novel methylotrophic methanogens isolated from mangrove sediments in China.</title>
        <authorList>
            <person name="Zhou J."/>
        </authorList>
    </citation>
    <scope>NUCLEOTIDE SEQUENCE [LARGE SCALE GENOMIC DNA]</scope>
    <source>
        <strain evidence="7 8">FTZ6</strain>
    </source>
</reference>
<keyword evidence="3 6" id="KW-0812">Transmembrane</keyword>
<feature type="transmembrane region" description="Helical" evidence="6">
    <location>
        <begin position="74"/>
        <end position="94"/>
    </location>
</feature>
<evidence type="ECO:0000256" key="3">
    <source>
        <dbReference type="ARBA" id="ARBA00022692"/>
    </source>
</evidence>
<dbReference type="InterPro" id="IPR001123">
    <property type="entry name" value="LeuE-type"/>
</dbReference>
<gene>
    <name evidence="7" type="ORF">RE474_11870</name>
</gene>
<proteinExistence type="predicted"/>
<dbReference type="KEGG" id="mseb:RE474_11870"/>
<dbReference type="EMBL" id="CP133592">
    <property type="protein sequence ID" value="WMW24763.1"/>
    <property type="molecule type" value="Genomic_DNA"/>
</dbReference>
<feature type="transmembrane region" description="Helical" evidence="6">
    <location>
        <begin position="45"/>
        <end position="68"/>
    </location>
</feature>
<evidence type="ECO:0000256" key="4">
    <source>
        <dbReference type="ARBA" id="ARBA00022989"/>
    </source>
</evidence>
<dbReference type="PANTHER" id="PTHR38825:SF1">
    <property type="entry name" value="TRANSPORTER, LYSE FAMILY"/>
    <property type="match status" value="1"/>
</dbReference>
<accession>A0AA51YLQ1</accession>
<dbReference type="GO" id="GO:0006865">
    <property type="term" value="P:amino acid transport"/>
    <property type="evidence" value="ECO:0007669"/>
    <property type="project" value="InterPro"/>
</dbReference>
<keyword evidence="4 6" id="KW-1133">Transmembrane helix</keyword>
<dbReference type="GO" id="GO:0005886">
    <property type="term" value="C:plasma membrane"/>
    <property type="evidence" value="ECO:0007669"/>
    <property type="project" value="UniProtKB-SubCell"/>
</dbReference>
<feature type="transmembrane region" description="Helical" evidence="6">
    <location>
        <begin position="12"/>
        <end position="33"/>
    </location>
</feature>
<evidence type="ECO:0000313" key="7">
    <source>
        <dbReference type="EMBL" id="WMW24763.1"/>
    </source>
</evidence>
<keyword evidence="8" id="KW-1185">Reference proteome</keyword>
<organism evidence="7 8">
    <name type="scientific">Methanolobus sediminis</name>
    <dbReference type="NCBI Taxonomy" id="3072978"/>
    <lineage>
        <taxon>Archaea</taxon>
        <taxon>Methanobacteriati</taxon>
        <taxon>Methanobacteriota</taxon>
        <taxon>Stenosarchaea group</taxon>
        <taxon>Methanomicrobia</taxon>
        <taxon>Methanosarcinales</taxon>
        <taxon>Methanosarcinaceae</taxon>
        <taxon>Methanolobus</taxon>
    </lineage>
</organism>
<protein>
    <submittedName>
        <fullName evidence="7">LysE family transporter</fullName>
    </submittedName>
</protein>
<dbReference type="RefSeq" id="WP_309310571.1">
    <property type="nucleotide sequence ID" value="NZ_CP133592.1"/>
</dbReference>
<evidence type="ECO:0000313" key="8">
    <source>
        <dbReference type="Proteomes" id="UP001182908"/>
    </source>
</evidence>
<dbReference type="PANTHER" id="PTHR38825">
    <property type="entry name" value="LYSINE EXPORTER PROTEIN (LYSE/YGGA)"/>
    <property type="match status" value="1"/>
</dbReference>
<feature type="transmembrane region" description="Helical" evidence="6">
    <location>
        <begin position="192"/>
        <end position="209"/>
    </location>
</feature>
<feature type="transmembrane region" description="Helical" evidence="6">
    <location>
        <begin position="148"/>
        <end position="171"/>
    </location>
</feature>